<organism evidence="1 2">
    <name type="scientific">Rhododendron molle</name>
    <name type="common">Chinese azalea</name>
    <name type="synonym">Azalea mollis</name>
    <dbReference type="NCBI Taxonomy" id="49168"/>
    <lineage>
        <taxon>Eukaryota</taxon>
        <taxon>Viridiplantae</taxon>
        <taxon>Streptophyta</taxon>
        <taxon>Embryophyta</taxon>
        <taxon>Tracheophyta</taxon>
        <taxon>Spermatophyta</taxon>
        <taxon>Magnoliopsida</taxon>
        <taxon>eudicotyledons</taxon>
        <taxon>Gunneridae</taxon>
        <taxon>Pentapetalae</taxon>
        <taxon>asterids</taxon>
        <taxon>Ericales</taxon>
        <taxon>Ericaceae</taxon>
        <taxon>Ericoideae</taxon>
        <taxon>Rhodoreae</taxon>
        <taxon>Rhododendron</taxon>
    </lineage>
</organism>
<evidence type="ECO:0000313" key="2">
    <source>
        <dbReference type="Proteomes" id="UP001062846"/>
    </source>
</evidence>
<comment type="caution">
    <text evidence="1">The sequence shown here is derived from an EMBL/GenBank/DDBJ whole genome shotgun (WGS) entry which is preliminary data.</text>
</comment>
<dbReference type="Proteomes" id="UP001062846">
    <property type="component" value="Chromosome 9"/>
</dbReference>
<name>A0ACC0M9M2_RHOML</name>
<proteinExistence type="predicted"/>
<dbReference type="EMBL" id="CM046396">
    <property type="protein sequence ID" value="KAI8537655.1"/>
    <property type="molecule type" value="Genomic_DNA"/>
</dbReference>
<evidence type="ECO:0000313" key="1">
    <source>
        <dbReference type="EMBL" id="KAI8537655.1"/>
    </source>
</evidence>
<sequence length="102" mass="11827">MSNWQDFDFTTLILSIPNTYLIFINHLHRGKKITILKRVTMAMIAVEVVVEKLVTLLEEEAQFLVGVRRGVSELRDDLESMRSFLQNAESRTETEKGVETWV</sequence>
<protein>
    <submittedName>
        <fullName evidence="1">Uncharacterized protein</fullName>
    </submittedName>
</protein>
<accession>A0ACC0M9M2</accession>
<keyword evidence="2" id="KW-1185">Reference proteome</keyword>
<gene>
    <name evidence="1" type="ORF">RHMOL_Rhmol09G0040900</name>
</gene>
<reference evidence="1" key="1">
    <citation type="submission" date="2022-02" db="EMBL/GenBank/DDBJ databases">
        <title>Plant Genome Project.</title>
        <authorList>
            <person name="Zhang R.-G."/>
        </authorList>
    </citation>
    <scope>NUCLEOTIDE SEQUENCE</scope>
    <source>
        <strain evidence="1">AT1</strain>
    </source>
</reference>